<evidence type="ECO:0000313" key="3">
    <source>
        <dbReference type="Proteomes" id="UP000186469"/>
    </source>
</evidence>
<gene>
    <name evidence="2" type="ORF">SAMN02745728_01497</name>
</gene>
<name>A0A1M7T375_9BACT</name>
<dbReference type="RefSeq" id="WP_072697184.1">
    <property type="nucleotide sequence ID" value="NZ_FRDI01000006.1"/>
</dbReference>
<dbReference type="EMBL" id="FRDI01000006">
    <property type="protein sequence ID" value="SHN65151.1"/>
    <property type="molecule type" value="Genomic_DNA"/>
</dbReference>
<protein>
    <recommendedName>
        <fullName evidence="1">DUF6630 domain-containing protein</fullName>
    </recommendedName>
</protein>
<feature type="domain" description="DUF6630" evidence="1">
    <location>
        <begin position="218"/>
        <end position="380"/>
    </location>
</feature>
<keyword evidence="3" id="KW-1185">Reference proteome</keyword>
<dbReference type="Proteomes" id="UP000186469">
    <property type="component" value="Unassembled WGS sequence"/>
</dbReference>
<dbReference type="InterPro" id="IPR046582">
    <property type="entry name" value="DUF6630"/>
</dbReference>
<accession>A0A1M7T375</accession>
<evidence type="ECO:0000259" key="1">
    <source>
        <dbReference type="Pfam" id="PF20335"/>
    </source>
</evidence>
<sequence length="386" mass="44724">MSNIYYSERKLASRSEKFYLNFWIVFYRILGFLRPCTWKSKTITTENINKLLSLPAVFLSVNPCLAPFNTFAIRSQEMWYEHADLGKVFIPRNIMLSNAQHIHEATELCYIVQIDNEFELRSWPGINMRVDAPDKKTTYPVTMKSAQIKAEKSFEALLIRNGILPAPEGENRYFELEGTWSILEENGGTKRPKLPVYIKFAGRENPTPKTPLKEEDIRHFLSLLQAQLPEKNIADILEAANTPDEFFDNNYEYLEEYGFDKPESNMYWHIFLNTLIKKDILHYLEHNEPKEEIAAHLSEMIRDKNLGLSEKYDKINEGEEGFDEEELTSDVLLNFENELKEHGLALLNIDTEGDYYAVFIVPIEDVEAVTTVAKHCGFTVLLPSQS</sequence>
<dbReference type="Pfam" id="PF20335">
    <property type="entry name" value="DUF6630"/>
    <property type="match status" value="1"/>
</dbReference>
<evidence type="ECO:0000313" key="2">
    <source>
        <dbReference type="EMBL" id="SHN65151.1"/>
    </source>
</evidence>
<proteinExistence type="predicted"/>
<reference evidence="2 3" key="1">
    <citation type="submission" date="2016-12" db="EMBL/GenBank/DDBJ databases">
        <authorList>
            <person name="Song W.-J."/>
            <person name="Kurnit D.M."/>
        </authorList>
    </citation>
    <scope>NUCLEOTIDE SEQUENCE [LARGE SCALE GENOMIC DNA]</scope>
    <source>
        <strain evidence="2 3">DSM 11393</strain>
    </source>
</reference>
<organism evidence="2 3">
    <name type="scientific">Desulfovibrio litoralis DSM 11393</name>
    <dbReference type="NCBI Taxonomy" id="1121455"/>
    <lineage>
        <taxon>Bacteria</taxon>
        <taxon>Pseudomonadati</taxon>
        <taxon>Thermodesulfobacteriota</taxon>
        <taxon>Desulfovibrionia</taxon>
        <taxon>Desulfovibrionales</taxon>
        <taxon>Desulfovibrionaceae</taxon>
        <taxon>Desulfovibrio</taxon>
    </lineage>
</organism>
<dbReference type="AlphaFoldDB" id="A0A1M7T375"/>